<organism evidence="1 2">
    <name type="scientific">Pistacia integerrima</name>
    <dbReference type="NCBI Taxonomy" id="434235"/>
    <lineage>
        <taxon>Eukaryota</taxon>
        <taxon>Viridiplantae</taxon>
        <taxon>Streptophyta</taxon>
        <taxon>Embryophyta</taxon>
        <taxon>Tracheophyta</taxon>
        <taxon>Spermatophyta</taxon>
        <taxon>Magnoliopsida</taxon>
        <taxon>eudicotyledons</taxon>
        <taxon>Gunneridae</taxon>
        <taxon>Pentapetalae</taxon>
        <taxon>rosids</taxon>
        <taxon>malvids</taxon>
        <taxon>Sapindales</taxon>
        <taxon>Anacardiaceae</taxon>
        <taxon>Pistacia</taxon>
    </lineage>
</organism>
<dbReference type="Proteomes" id="UP001163603">
    <property type="component" value="Chromosome 15"/>
</dbReference>
<gene>
    <name evidence="1" type="ORF">Pint_28878</name>
</gene>
<keyword evidence="2" id="KW-1185">Reference proteome</keyword>
<sequence length="70" mass="8288">MTNSLIKKRHTSPLLVIRFSNLERVWNFLRSSIYLKYHSVSISNFEKKQRVVLFDRVKSSSKENDIMSPS</sequence>
<accession>A0ACC0X0W1</accession>
<evidence type="ECO:0000313" key="2">
    <source>
        <dbReference type="Proteomes" id="UP001163603"/>
    </source>
</evidence>
<proteinExistence type="predicted"/>
<reference evidence="2" key="1">
    <citation type="journal article" date="2023" name="G3 (Bethesda)">
        <title>Genome assembly and association tests identify interacting loci associated with vigor, precocity, and sex in interspecific pistachio rootstocks.</title>
        <authorList>
            <person name="Palmer W."/>
            <person name="Jacygrad E."/>
            <person name="Sagayaradj S."/>
            <person name="Cavanaugh K."/>
            <person name="Han R."/>
            <person name="Bertier L."/>
            <person name="Beede B."/>
            <person name="Kafkas S."/>
            <person name="Golino D."/>
            <person name="Preece J."/>
            <person name="Michelmore R."/>
        </authorList>
    </citation>
    <scope>NUCLEOTIDE SEQUENCE [LARGE SCALE GENOMIC DNA]</scope>
</reference>
<protein>
    <submittedName>
        <fullName evidence="1">Uncharacterized protein</fullName>
    </submittedName>
</protein>
<dbReference type="EMBL" id="CM047750">
    <property type="protein sequence ID" value="KAJ0007258.1"/>
    <property type="molecule type" value="Genomic_DNA"/>
</dbReference>
<evidence type="ECO:0000313" key="1">
    <source>
        <dbReference type="EMBL" id="KAJ0007258.1"/>
    </source>
</evidence>
<name>A0ACC0X0W1_9ROSI</name>
<comment type="caution">
    <text evidence="1">The sequence shown here is derived from an EMBL/GenBank/DDBJ whole genome shotgun (WGS) entry which is preliminary data.</text>
</comment>